<evidence type="ECO:0000313" key="1">
    <source>
        <dbReference type="EMBL" id="MBE1565764.1"/>
    </source>
</evidence>
<dbReference type="Proteomes" id="UP000661607">
    <property type="component" value="Unassembled WGS sequence"/>
</dbReference>
<keyword evidence="2" id="KW-1185">Reference proteome</keyword>
<comment type="caution">
    <text evidence="1">The sequence shown here is derived from an EMBL/GenBank/DDBJ whole genome shotgun (WGS) entry which is preliminary data.</text>
</comment>
<organism evidence="1 2">
    <name type="scientific">Nonomuraea africana</name>
    <dbReference type="NCBI Taxonomy" id="46171"/>
    <lineage>
        <taxon>Bacteria</taxon>
        <taxon>Bacillati</taxon>
        <taxon>Actinomycetota</taxon>
        <taxon>Actinomycetes</taxon>
        <taxon>Streptosporangiales</taxon>
        <taxon>Streptosporangiaceae</taxon>
        <taxon>Nonomuraea</taxon>
    </lineage>
</organism>
<gene>
    <name evidence="1" type="ORF">H4W81_008543</name>
</gene>
<dbReference type="EMBL" id="JADBEF010000001">
    <property type="protein sequence ID" value="MBE1565764.1"/>
    <property type="molecule type" value="Genomic_DNA"/>
</dbReference>
<name>A0ABR9KUP1_9ACTN</name>
<reference evidence="1 2" key="1">
    <citation type="submission" date="2020-10" db="EMBL/GenBank/DDBJ databases">
        <title>Sequencing the genomes of 1000 actinobacteria strains.</title>
        <authorList>
            <person name="Klenk H.-P."/>
        </authorList>
    </citation>
    <scope>NUCLEOTIDE SEQUENCE [LARGE SCALE GENOMIC DNA]</scope>
    <source>
        <strain evidence="1 2">DSM 43748</strain>
    </source>
</reference>
<sequence length="58" mass="6346">MTESKDDAKSPASPLRYISLPRAQLIGLGRPVCKGYSVANADICYPSFELGKSRKVIF</sequence>
<accession>A0ABR9KUP1</accession>
<evidence type="ECO:0000313" key="2">
    <source>
        <dbReference type="Proteomes" id="UP000661607"/>
    </source>
</evidence>
<protein>
    <submittedName>
        <fullName evidence="1">Uncharacterized protein</fullName>
    </submittedName>
</protein>
<proteinExistence type="predicted"/>